<dbReference type="Gene3D" id="1.10.10.10">
    <property type="entry name" value="Winged helix-like DNA-binding domain superfamily/Winged helix DNA-binding domain"/>
    <property type="match status" value="1"/>
</dbReference>
<organism evidence="2 3">
    <name type="scientific">Persicirhabdus sediminis</name>
    <dbReference type="NCBI Taxonomy" id="454144"/>
    <lineage>
        <taxon>Bacteria</taxon>
        <taxon>Pseudomonadati</taxon>
        <taxon>Verrucomicrobiota</taxon>
        <taxon>Verrucomicrobiia</taxon>
        <taxon>Verrucomicrobiales</taxon>
        <taxon>Verrucomicrobiaceae</taxon>
        <taxon>Persicirhabdus</taxon>
    </lineage>
</organism>
<dbReference type="Pfam" id="PF03551">
    <property type="entry name" value="PadR"/>
    <property type="match status" value="1"/>
</dbReference>
<dbReference type="InterPro" id="IPR036388">
    <property type="entry name" value="WH-like_DNA-bd_sf"/>
</dbReference>
<dbReference type="InterPro" id="IPR005149">
    <property type="entry name" value="Tscrpt_reg_PadR_N"/>
</dbReference>
<dbReference type="EMBL" id="JAENIM010000043">
    <property type="protein sequence ID" value="MBK1792122.1"/>
    <property type="molecule type" value="Genomic_DNA"/>
</dbReference>
<dbReference type="AlphaFoldDB" id="A0A8J7MEX0"/>
<dbReference type="RefSeq" id="WP_200312136.1">
    <property type="nucleotide sequence ID" value="NZ_JAENIM010000043.1"/>
</dbReference>
<evidence type="ECO:0000259" key="1">
    <source>
        <dbReference type="Pfam" id="PF03551"/>
    </source>
</evidence>
<accession>A0A8J7MEX0</accession>
<keyword evidence="3" id="KW-1185">Reference proteome</keyword>
<dbReference type="PANTHER" id="PTHR33169">
    <property type="entry name" value="PADR-FAMILY TRANSCRIPTIONAL REGULATOR"/>
    <property type="match status" value="1"/>
</dbReference>
<dbReference type="InterPro" id="IPR036390">
    <property type="entry name" value="WH_DNA-bd_sf"/>
</dbReference>
<name>A0A8J7MEX0_9BACT</name>
<dbReference type="Proteomes" id="UP000624703">
    <property type="component" value="Unassembled WGS sequence"/>
</dbReference>
<evidence type="ECO:0000313" key="2">
    <source>
        <dbReference type="EMBL" id="MBK1792122.1"/>
    </source>
</evidence>
<comment type="caution">
    <text evidence="2">The sequence shown here is derived from an EMBL/GenBank/DDBJ whole genome shotgun (WGS) entry which is preliminary data.</text>
</comment>
<dbReference type="SUPFAM" id="SSF46785">
    <property type="entry name" value="Winged helix' DNA-binding domain"/>
    <property type="match status" value="1"/>
</dbReference>
<sequence>MKQSGTEEYWYGQVRKGLLEYAVFSVLTSGENYGYAILQELRSYPSMTKVTESAVYPILARSVKEGYISAHSVKSASGPPRKYFELQAKGRIKLAFMQKFVNSLQKDLKKLNADYEPKK</sequence>
<dbReference type="InterPro" id="IPR052509">
    <property type="entry name" value="Metal_resp_DNA-bind_regulator"/>
</dbReference>
<evidence type="ECO:0000313" key="3">
    <source>
        <dbReference type="Proteomes" id="UP000624703"/>
    </source>
</evidence>
<feature type="domain" description="Transcription regulator PadR N-terminal" evidence="1">
    <location>
        <begin position="24"/>
        <end position="95"/>
    </location>
</feature>
<gene>
    <name evidence="2" type="ORF">JIN82_13250</name>
</gene>
<dbReference type="PANTHER" id="PTHR33169:SF24">
    <property type="entry name" value="TRANSCRIPTIONAL REGULATOR, PADR FAMILY"/>
    <property type="match status" value="1"/>
</dbReference>
<reference evidence="2" key="1">
    <citation type="submission" date="2021-01" db="EMBL/GenBank/DDBJ databases">
        <title>Modified the classification status of verrucomicrobia.</title>
        <authorList>
            <person name="Feng X."/>
        </authorList>
    </citation>
    <scope>NUCLEOTIDE SEQUENCE</scope>
    <source>
        <strain evidence="2">_KCTC 22039</strain>
    </source>
</reference>
<protein>
    <submittedName>
        <fullName evidence="2">PadR family transcriptional regulator</fullName>
    </submittedName>
</protein>
<proteinExistence type="predicted"/>